<dbReference type="PROSITE" id="PS50109">
    <property type="entry name" value="HIS_KIN"/>
    <property type="match status" value="1"/>
</dbReference>
<dbReference type="EMBL" id="JACJQB010000001">
    <property type="protein sequence ID" value="MBD2186739.1"/>
    <property type="molecule type" value="Genomic_DNA"/>
</dbReference>
<dbReference type="InterPro" id="IPR005467">
    <property type="entry name" value="His_kinase_dom"/>
</dbReference>
<dbReference type="CDD" id="cd16922">
    <property type="entry name" value="HATPase_EvgS-ArcB-TorS-like"/>
    <property type="match status" value="1"/>
</dbReference>
<evidence type="ECO:0000256" key="4">
    <source>
        <dbReference type="ARBA" id="ARBA00022475"/>
    </source>
</evidence>
<dbReference type="InterPro" id="IPR036890">
    <property type="entry name" value="HATPase_C_sf"/>
</dbReference>
<evidence type="ECO:0000259" key="14">
    <source>
        <dbReference type="PROSITE" id="PS50110"/>
    </source>
</evidence>
<organism evidence="15 16">
    <name type="scientific">Pseudanabaena mucicola FACHB-723</name>
    <dbReference type="NCBI Taxonomy" id="2692860"/>
    <lineage>
        <taxon>Bacteria</taxon>
        <taxon>Bacillati</taxon>
        <taxon>Cyanobacteriota</taxon>
        <taxon>Cyanophyceae</taxon>
        <taxon>Pseudanabaenales</taxon>
        <taxon>Pseudanabaenaceae</taxon>
        <taxon>Pseudanabaena</taxon>
    </lineage>
</organism>
<keyword evidence="5 11" id="KW-0597">Phosphoprotein</keyword>
<feature type="transmembrane region" description="Helical" evidence="12">
    <location>
        <begin position="255"/>
        <end position="277"/>
    </location>
</feature>
<dbReference type="SUPFAM" id="SSF52172">
    <property type="entry name" value="CheY-like"/>
    <property type="match status" value="1"/>
</dbReference>
<dbReference type="PRINTS" id="PR00344">
    <property type="entry name" value="BCTRLSENSOR"/>
</dbReference>
<evidence type="ECO:0000256" key="1">
    <source>
        <dbReference type="ARBA" id="ARBA00000085"/>
    </source>
</evidence>
<dbReference type="InterPro" id="IPR003661">
    <property type="entry name" value="HisK_dim/P_dom"/>
</dbReference>
<dbReference type="InterPro" id="IPR001789">
    <property type="entry name" value="Sig_transdc_resp-reg_receiver"/>
</dbReference>
<keyword evidence="7" id="KW-0418">Kinase</keyword>
<evidence type="ECO:0000313" key="15">
    <source>
        <dbReference type="EMBL" id="MBD2186739.1"/>
    </source>
</evidence>
<accession>A0ABR7ZS05</accession>
<keyword evidence="4" id="KW-1003">Cell membrane</keyword>
<feature type="transmembrane region" description="Helical" evidence="12">
    <location>
        <begin position="215"/>
        <end position="234"/>
    </location>
</feature>
<keyword evidence="9" id="KW-0902">Two-component regulatory system</keyword>
<dbReference type="PANTHER" id="PTHR45339">
    <property type="entry name" value="HYBRID SIGNAL TRANSDUCTION HISTIDINE KINASE J"/>
    <property type="match status" value="1"/>
</dbReference>
<keyword evidence="10 12" id="KW-0472">Membrane</keyword>
<feature type="domain" description="Histidine kinase" evidence="13">
    <location>
        <begin position="364"/>
        <end position="585"/>
    </location>
</feature>
<evidence type="ECO:0000313" key="16">
    <source>
        <dbReference type="Proteomes" id="UP000642094"/>
    </source>
</evidence>
<dbReference type="SMART" id="SM00388">
    <property type="entry name" value="HisKA"/>
    <property type="match status" value="1"/>
</dbReference>
<dbReference type="RefSeq" id="WP_190401614.1">
    <property type="nucleotide sequence ID" value="NZ_JACJQB010000001.1"/>
</dbReference>
<reference evidence="15 16" key="1">
    <citation type="journal article" date="2020" name="ISME J.">
        <title>Comparative genomics reveals insights into cyanobacterial evolution and habitat adaptation.</title>
        <authorList>
            <person name="Chen M.Y."/>
            <person name="Teng W.K."/>
            <person name="Zhao L."/>
            <person name="Hu C.X."/>
            <person name="Zhou Y.K."/>
            <person name="Han B.P."/>
            <person name="Song L.R."/>
            <person name="Shu W.S."/>
        </authorList>
    </citation>
    <scope>NUCLEOTIDE SEQUENCE [LARGE SCALE GENOMIC DNA]</scope>
    <source>
        <strain evidence="15 16">FACHB-723</strain>
    </source>
</reference>
<comment type="subcellular location">
    <subcellularLocation>
        <location evidence="2">Cell membrane</location>
        <topology evidence="2">Multi-pass membrane protein</topology>
    </subcellularLocation>
</comment>
<evidence type="ECO:0000256" key="10">
    <source>
        <dbReference type="ARBA" id="ARBA00023136"/>
    </source>
</evidence>
<comment type="caution">
    <text evidence="15">The sequence shown here is derived from an EMBL/GenBank/DDBJ whole genome shotgun (WGS) entry which is preliminary data.</text>
</comment>
<evidence type="ECO:0000256" key="2">
    <source>
        <dbReference type="ARBA" id="ARBA00004651"/>
    </source>
</evidence>
<dbReference type="InterPro" id="IPR036097">
    <property type="entry name" value="HisK_dim/P_sf"/>
</dbReference>
<dbReference type="Pfam" id="PF05231">
    <property type="entry name" value="MASE1"/>
    <property type="match status" value="1"/>
</dbReference>
<evidence type="ECO:0000256" key="7">
    <source>
        <dbReference type="ARBA" id="ARBA00022777"/>
    </source>
</evidence>
<keyword evidence="8 12" id="KW-1133">Transmembrane helix</keyword>
<feature type="transmembrane region" description="Helical" evidence="12">
    <location>
        <begin position="289"/>
        <end position="310"/>
    </location>
</feature>
<dbReference type="Gene3D" id="3.30.565.10">
    <property type="entry name" value="Histidine kinase-like ATPase, C-terminal domain"/>
    <property type="match status" value="1"/>
</dbReference>
<dbReference type="PANTHER" id="PTHR45339:SF1">
    <property type="entry name" value="HYBRID SIGNAL TRANSDUCTION HISTIDINE KINASE J"/>
    <property type="match status" value="1"/>
</dbReference>
<sequence length="824" mass="92316">MKSNQLSTQETSNSTHWNLSKLGIEVHNLRWWIESGCIAVVYFVSSWFASNTIFSTFGPSPVWPGSGLNVGLLLVFGRSRWLGMFCGILLFNLHRNWLKVLIPALGASIGSTIGTLITVSLILKFAHTRYPFLKVRNVVIFAIFSTFSGTILQTITGVGIYTLTRRYEGANFITNFLLPWWIGDSVGVLVFASLALAWLYPEQRKEITSYFNSEVIAVFVSIVIVACLSFYEAYPLEYLLLPPLLWSAFRFGHRLTTLLVMFVSMVASIATANRYGVFYKAITAGDSLLLLQIFMGVISITTLAILAIVAENRKVNLKLQRANVELEQKVLDRTSDLRQSEAKALELAAKAEAANQAKSTFIANMSHELRSPLNAVIGFSQLMMRNKTLPPEHVENASIINRSGDYLLTLINNILDLSKIEAGKTKLNPKDFDLHKLLDDVEDMLHLQAVNADLNLIVNCDRNIPRYIHTDEVKLRQILINLLGNAIKFTKAGEIYLQVNLDKLDSQDCVLNFTVRDTGVGIASEDLAELFVSFTQAQAGRDHQEGTGLGLAISQQFVKLMGGDIAVTSELGKGTTFQFDIHAQLGNEVTITDSSKLKRTVALAPDQPTYRILAVDDKPINTKLLTSLLTPIGFDVREASNGKEAIAIWEEWEPHLIWMDMRMPVMDGYEATKYIKSTIKGNATAIIALTASVLEEEKAIVLSTGCDDFIRKPFRTETIFEVMEKHLGVKYLYEEVSVHEQELYRHLNNQNILVPENLKAMPDDWIMRLYKASLEADSNSVLDLIGVIPDKESVLKEYLTNIVRSFQFEKLLDLTEPLVNELEL</sequence>
<dbReference type="CDD" id="cd17546">
    <property type="entry name" value="REC_hyHK_CKI1_RcsC-like"/>
    <property type="match status" value="1"/>
</dbReference>
<dbReference type="InterPro" id="IPR011006">
    <property type="entry name" value="CheY-like_superfamily"/>
</dbReference>
<feature type="transmembrane region" description="Helical" evidence="12">
    <location>
        <begin position="176"/>
        <end position="200"/>
    </location>
</feature>
<name>A0ABR7ZS05_9CYAN</name>
<evidence type="ECO:0000259" key="13">
    <source>
        <dbReference type="PROSITE" id="PS50109"/>
    </source>
</evidence>
<dbReference type="CDD" id="cd00082">
    <property type="entry name" value="HisKA"/>
    <property type="match status" value="1"/>
</dbReference>
<evidence type="ECO:0000256" key="6">
    <source>
        <dbReference type="ARBA" id="ARBA00022692"/>
    </source>
</evidence>
<keyword evidence="7" id="KW-0808">Transferase</keyword>
<evidence type="ECO:0000256" key="3">
    <source>
        <dbReference type="ARBA" id="ARBA00012438"/>
    </source>
</evidence>
<feature type="transmembrane region" description="Helical" evidence="12">
    <location>
        <begin position="100"/>
        <end position="126"/>
    </location>
</feature>
<dbReference type="Gene3D" id="3.40.50.2300">
    <property type="match status" value="1"/>
</dbReference>
<evidence type="ECO:0000256" key="8">
    <source>
        <dbReference type="ARBA" id="ARBA00022989"/>
    </source>
</evidence>
<evidence type="ECO:0000256" key="12">
    <source>
        <dbReference type="SAM" id="Phobius"/>
    </source>
</evidence>
<dbReference type="SMART" id="SM00387">
    <property type="entry name" value="HATPase_c"/>
    <property type="match status" value="1"/>
</dbReference>
<feature type="transmembrane region" description="Helical" evidence="12">
    <location>
        <begin position="138"/>
        <end position="164"/>
    </location>
</feature>
<feature type="modified residue" description="4-aspartylphosphate" evidence="11">
    <location>
        <position position="660"/>
    </location>
</feature>
<keyword evidence="16" id="KW-1185">Reference proteome</keyword>
<feature type="domain" description="Response regulatory" evidence="14">
    <location>
        <begin position="611"/>
        <end position="727"/>
    </location>
</feature>
<proteinExistence type="predicted"/>
<dbReference type="EC" id="2.7.13.3" evidence="3"/>
<dbReference type="Pfam" id="PF00512">
    <property type="entry name" value="HisKA"/>
    <property type="match status" value="1"/>
</dbReference>
<dbReference type="InterPro" id="IPR007895">
    <property type="entry name" value="MASE1"/>
</dbReference>
<keyword evidence="6 12" id="KW-0812">Transmembrane</keyword>
<evidence type="ECO:0000256" key="5">
    <source>
        <dbReference type="ARBA" id="ARBA00022553"/>
    </source>
</evidence>
<evidence type="ECO:0000256" key="9">
    <source>
        <dbReference type="ARBA" id="ARBA00023012"/>
    </source>
</evidence>
<dbReference type="SMART" id="SM00448">
    <property type="entry name" value="REC"/>
    <property type="match status" value="1"/>
</dbReference>
<feature type="transmembrane region" description="Helical" evidence="12">
    <location>
        <begin position="31"/>
        <end position="50"/>
    </location>
</feature>
<dbReference type="Gene3D" id="1.10.287.130">
    <property type="match status" value="1"/>
</dbReference>
<dbReference type="InterPro" id="IPR004358">
    <property type="entry name" value="Sig_transdc_His_kin-like_C"/>
</dbReference>
<dbReference type="Pfam" id="PF02518">
    <property type="entry name" value="HATPase_c"/>
    <property type="match status" value="1"/>
</dbReference>
<dbReference type="Pfam" id="PF00072">
    <property type="entry name" value="Response_reg"/>
    <property type="match status" value="1"/>
</dbReference>
<evidence type="ECO:0000256" key="11">
    <source>
        <dbReference type="PROSITE-ProRule" id="PRU00169"/>
    </source>
</evidence>
<gene>
    <name evidence="15" type="ORF">H6F41_01105</name>
</gene>
<dbReference type="PROSITE" id="PS50110">
    <property type="entry name" value="RESPONSE_REGULATORY"/>
    <property type="match status" value="1"/>
</dbReference>
<dbReference type="Proteomes" id="UP000642094">
    <property type="component" value="Unassembled WGS sequence"/>
</dbReference>
<dbReference type="InterPro" id="IPR003594">
    <property type="entry name" value="HATPase_dom"/>
</dbReference>
<dbReference type="SUPFAM" id="SSF55874">
    <property type="entry name" value="ATPase domain of HSP90 chaperone/DNA topoisomerase II/histidine kinase"/>
    <property type="match status" value="1"/>
</dbReference>
<protein>
    <recommendedName>
        <fullName evidence="3">histidine kinase</fullName>
        <ecNumber evidence="3">2.7.13.3</ecNumber>
    </recommendedName>
</protein>
<dbReference type="SUPFAM" id="SSF47384">
    <property type="entry name" value="Homodimeric domain of signal transducing histidine kinase"/>
    <property type="match status" value="1"/>
</dbReference>
<comment type="catalytic activity">
    <reaction evidence="1">
        <text>ATP + protein L-histidine = ADP + protein N-phospho-L-histidine.</text>
        <dbReference type="EC" id="2.7.13.3"/>
    </reaction>
</comment>